<comment type="similarity">
    <text evidence="1">Belongs to the NSRP1 family.</text>
</comment>
<dbReference type="AlphaFoldDB" id="K8EPU3"/>
<proteinExistence type="inferred from homology"/>
<dbReference type="PANTHER" id="PTHR30060:SF0">
    <property type="entry name" value="COILED-COIL PROTEIN (DUF2040)-RELATED"/>
    <property type="match status" value="1"/>
</dbReference>
<dbReference type="PANTHER" id="PTHR30060">
    <property type="entry name" value="INNER MEMBRANE PROTEIN"/>
    <property type="match status" value="1"/>
</dbReference>
<evidence type="ECO:0000313" key="6">
    <source>
        <dbReference type="Proteomes" id="UP000198341"/>
    </source>
</evidence>
<dbReference type="Pfam" id="PF09745">
    <property type="entry name" value="NSRP1_N"/>
    <property type="match status" value="1"/>
</dbReference>
<reference evidence="5 6" key="1">
    <citation type="submission" date="2011-10" db="EMBL/GenBank/DDBJ databases">
        <authorList>
            <person name="Genoscope - CEA"/>
        </authorList>
    </citation>
    <scope>NUCLEOTIDE SEQUENCE [LARGE SCALE GENOMIC DNA]</scope>
    <source>
        <strain evidence="5 6">RCC 1105</strain>
    </source>
</reference>
<feature type="compositionally biased region" description="Basic and acidic residues" evidence="3">
    <location>
        <begin position="242"/>
        <end position="269"/>
    </location>
</feature>
<feature type="compositionally biased region" description="Basic and acidic residues" evidence="3">
    <location>
        <begin position="309"/>
        <end position="333"/>
    </location>
</feature>
<dbReference type="Proteomes" id="UP000198341">
    <property type="component" value="Chromosome 15"/>
</dbReference>
<dbReference type="InterPro" id="IPR018612">
    <property type="entry name" value="NSRP1_N"/>
</dbReference>
<dbReference type="KEGG" id="bpg:Bathy15g02730"/>
<feature type="region of interest" description="Disordered" evidence="3">
    <location>
        <begin position="1"/>
        <end position="79"/>
    </location>
</feature>
<dbReference type="RefSeq" id="XP_007508853.1">
    <property type="nucleotide sequence ID" value="XM_007508791.1"/>
</dbReference>
<feature type="compositionally biased region" description="Basic and acidic residues" evidence="3">
    <location>
        <begin position="177"/>
        <end position="198"/>
    </location>
</feature>
<dbReference type="eggNOG" id="KOG2117">
    <property type="taxonomic scope" value="Eukaryota"/>
</dbReference>
<keyword evidence="2" id="KW-0175">Coiled coil</keyword>
<accession>K8EPU3</accession>
<evidence type="ECO:0000256" key="1">
    <source>
        <dbReference type="ARBA" id="ARBA00010126"/>
    </source>
</evidence>
<feature type="compositionally biased region" description="Polar residues" evidence="3">
    <location>
        <begin position="200"/>
        <end position="214"/>
    </location>
</feature>
<dbReference type="OrthoDB" id="498844at2759"/>
<name>K8EPU3_9CHLO</name>
<feature type="compositionally biased region" description="Basic and acidic residues" evidence="3">
    <location>
        <begin position="52"/>
        <end position="68"/>
    </location>
</feature>
<organism evidence="5 6">
    <name type="scientific">Bathycoccus prasinos</name>
    <dbReference type="NCBI Taxonomy" id="41875"/>
    <lineage>
        <taxon>Eukaryota</taxon>
        <taxon>Viridiplantae</taxon>
        <taxon>Chlorophyta</taxon>
        <taxon>Mamiellophyceae</taxon>
        <taxon>Mamiellales</taxon>
        <taxon>Bathycoccaceae</taxon>
        <taxon>Bathycoccus</taxon>
    </lineage>
</organism>
<evidence type="ECO:0000256" key="3">
    <source>
        <dbReference type="SAM" id="MobiDB-lite"/>
    </source>
</evidence>
<dbReference type="GO" id="GO:0000381">
    <property type="term" value="P:regulation of alternative mRNA splicing, via spliceosome"/>
    <property type="evidence" value="ECO:0007669"/>
    <property type="project" value="InterPro"/>
</dbReference>
<evidence type="ECO:0000259" key="4">
    <source>
        <dbReference type="Pfam" id="PF09745"/>
    </source>
</evidence>
<dbReference type="EMBL" id="FO082264">
    <property type="protein sequence ID" value="CCO19939.1"/>
    <property type="molecule type" value="Genomic_DNA"/>
</dbReference>
<feature type="region of interest" description="Disordered" evidence="3">
    <location>
        <begin position="177"/>
        <end position="333"/>
    </location>
</feature>
<dbReference type="GeneID" id="19011565"/>
<gene>
    <name evidence="5" type="ordered locus">Bathy15g02730</name>
</gene>
<feature type="compositionally biased region" description="Basic and acidic residues" evidence="3">
    <location>
        <begin position="278"/>
        <end position="300"/>
    </location>
</feature>
<feature type="domain" description="Nuclear speckle splicing regulatory protein 1 N-terminal" evidence="4">
    <location>
        <begin position="81"/>
        <end position="198"/>
    </location>
</feature>
<evidence type="ECO:0000313" key="5">
    <source>
        <dbReference type="EMBL" id="CCO19939.1"/>
    </source>
</evidence>
<sequence>MDFTTKLKYGLNPAAKASSSKNKKKPKLVNLFANDESSDEENDDNRNGTMSEAERAKKRHNEEIKRQQEAAQAKGDAEAKEIYEKALKEDPNVFAYDDALTDIKKGREATLREKDGEKIERKSRYIAQLKEAADFRKREQDVTYERRLMKEREKEDELYGDKEKFITSAYRKKLEEDEKWKKEELEREQREKEREVQGKSDMTSFYANLMNRNVATGGDTATHSRKAPEPKLVHSPAVVAQNEKKEEEKAKAIETIDQKTKVSRGDENKLPANTIERTTGDDKRLVEEKSKDNVQKEAAVREQVAAQKQVDREEKAKSARERYLARKRKDLDS</sequence>
<protein>
    <recommendedName>
        <fullName evidence="4">Nuclear speckle splicing regulatory protein 1 N-terminal domain-containing protein</fullName>
    </recommendedName>
</protein>
<evidence type="ECO:0000256" key="2">
    <source>
        <dbReference type="ARBA" id="ARBA00023054"/>
    </source>
</evidence>
<keyword evidence="6" id="KW-1185">Reference proteome</keyword>
<dbReference type="STRING" id="41875.K8EPU3"/>